<evidence type="ECO:0000313" key="3">
    <source>
        <dbReference type="EMBL" id="TMI76811.1"/>
    </source>
</evidence>
<protein>
    <submittedName>
        <fullName evidence="3">Uncharacterized protein</fullName>
    </submittedName>
</protein>
<feature type="compositionally biased region" description="Pro residues" evidence="1">
    <location>
        <begin position="181"/>
        <end position="199"/>
    </location>
</feature>
<evidence type="ECO:0000256" key="1">
    <source>
        <dbReference type="SAM" id="MobiDB-lite"/>
    </source>
</evidence>
<keyword evidence="2" id="KW-1133">Transmembrane helix</keyword>
<dbReference type="EMBL" id="VBAP01000009">
    <property type="protein sequence ID" value="TMI76811.1"/>
    <property type="molecule type" value="Genomic_DNA"/>
</dbReference>
<evidence type="ECO:0000256" key="2">
    <source>
        <dbReference type="SAM" id="Phobius"/>
    </source>
</evidence>
<sequence length="199" mass="22344">MPPELKAFFRYWSLTFAVLFFYVFAFIVAGLDIWEQVMDMVRKRRSQLLPGGPALDPNPLKGKTVAETLGMGPGQRPDEKRQWVLDLATEVATKLGLTVRVVVLEDSMKHPLVHFHDGKQLRTYRVDKTWVAEARAGDAQRTQQVRDLLERYLASDFLGRHEQRPKKTTELAREAASKPAPARPASPAAPPGESPAPES</sequence>
<name>A0A537IZR8_9BACT</name>
<proteinExistence type="predicted"/>
<keyword evidence="2" id="KW-0812">Transmembrane</keyword>
<organism evidence="3 4">
    <name type="scientific">Candidatus Segetimicrobium genomatis</name>
    <dbReference type="NCBI Taxonomy" id="2569760"/>
    <lineage>
        <taxon>Bacteria</taxon>
        <taxon>Bacillati</taxon>
        <taxon>Candidatus Sysuimicrobiota</taxon>
        <taxon>Candidatus Sysuimicrobiia</taxon>
        <taxon>Candidatus Sysuimicrobiales</taxon>
        <taxon>Candidatus Segetimicrobiaceae</taxon>
        <taxon>Candidatus Segetimicrobium</taxon>
    </lineage>
</organism>
<gene>
    <name evidence="3" type="ORF">E6H05_02055</name>
</gene>
<evidence type="ECO:0000313" key="4">
    <source>
        <dbReference type="Proteomes" id="UP000318834"/>
    </source>
</evidence>
<dbReference type="Proteomes" id="UP000318834">
    <property type="component" value="Unassembled WGS sequence"/>
</dbReference>
<feature type="region of interest" description="Disordered" evidence="1">
    <location>
        <begin position="158"/>
        <end position="199"/>
    </location>
</feature>
<feature type="transmembrane region" description="Helical" evidence="2">
    <location>
        <begin position="12"/>
        <end position="34"/>
    </location>
</feature>
<reference evidence="3 4" key="1">
    <citation type="journal article" date="2019" name="Nat. Microbiol.">
        <title>Mediterranean grassland soil C-N compound turnover is dependent on rainfall and depth, and is mediated by genomically divergent microorganisms.</title>
        <authorList>
            <person name="Diamond S."/>
            <person name="Andeer P.F."/>
            <person name="Li Z."/>
            <person name="Crits-Christoph A."/>
            <person name="Burstein D."/>
            <person name="Anantharaman K."/>
            <person name="Lane K.R."/>
            <person name="Thomas B.C."/>
            <person name="Pan C."/>
            <person name="Northen T.R."/>
            <person name="Banfield J.F."/>
        </authorList>
    </citation>
    <scope>NUCLEOTIDE SEQUENCE [LARGE SCALE GENOMIC DNA]</scope>
    <source>
        <strain evidence="3">NP_8</strain>
    </source>
</reference>
<accession>A0A537IZR8</accession>
<dbReference type="AlphaFoldDB" id="A0A537IZR8"/>
<feature type="compositionally biased region" description="Basic and acidic residues" evidence="1">
    <location>
        <begin position="158"/>
        <end position="176"/>
    </location>
</feature>
<comment type="caution">
    <text evidence="3">The sequence shown here is derived from an EMBL/GenBank/DDBJ whole genome shotgun (WGS) entry which is preliminary data.</text>
</comment>
<keyword evidence="2" id="KW-0472">Membrane</keyword>